<dbReference type="STRING" id="57577.A0A2K3PS19"/>
<dbReference type="PANTHER" id="PTHR31563:SF10">
    <property type="entry name" value="ION CHANNEL POLLUX-RELATED"/>
    <property type="match status" value="1"/>
</dbReference>
<protein>
    <submittedName>
        <fullName evidence="2">DMI1 protein</fullName>
    </submittedName>
</protein>
<evidence type="ECO:0000313" key="2">
    <source>
        <dbReference type="EMBL" id="PNY18067.1"/>
    </source>
</evidence>
<organism evidence="2 3">
    <name type="scientific">Trifolium pratense</name>
    <name type="common">Red clover</name>
    <dbReference type="NCBI Taxonomy" id="57577"/>
    <lineage>
        <taxon>Eukaryota</taxon>
        <taxon>Viridiplantae</taxon>
        <taxon>Streptophyta</taxon>
        <taxon>Embryophyta</taxon>
        <taxon>Tracheophyta</taxon>
        <taxon>Spermatophyta</taxon>
        <taxon>Magnoliopsida</taxon>
        <taxon>eudicotyledons</taxon>
        <taxon>Gunneridae</taxon>
        <taxon>Pentapetalae</taxon>
        <taxon>rosids</taxon>
        <taxon>fabids</taxon>
        <taxon>Fabales</taxon>
        <taxon>Fabaceae</taxon>
        <taxon>Papilionoideae</taxon>
        <taxon>50 kb inversion clade</taxon>
        <taxon>NPAAA clade</taxon>
        <taxon>Hologalegina</taxon>
        <taxon>IRL clade</taxon>
        <taxon>Trifolieae</taxon>
        <taxon>Trifolium</taxon>
    </lineage>
</organism>
<accession>A0A2K3PS19</accession>
<name>A0A2K3PS19_TRIPR</name>
<evidence type="ECO:0000256" key="1">
    <source>
        <dbReference type="SAM" id="SignalP"/>
    </source>
</evidence>
<dbReference type="AlphaFoldDB" id="A0A2K3PS19"/>
<dbReference type="EMBL" id="ASHM01009921">
    <property type="protein sequence ID" value="PNY18067.1"/>
    <property type="molecule type" value="Genomic_DNA"/>
</dbReference>
<sequence>MPKVVLFIPMVYAVVMVLEAMLAPGSELWMFNEVPEKKRERKLAAGELDVFGLENIKLVHREGNAVIRRHLESLPLETFDSVSFNFSSRHVYSLKCIDESVEDSVAHSDSRSLATLLLIRDIQSRRLPYKDTKSTLRLSGFSHNSWIREMQQASDKSIIISEILDSRTRNLVSVSRISDYVLSNELVSMALAMVAEDKQINRVLEELFAEEGNEMCIKPAEFYLFDQEELCFYDIMIRGRTRKEIVIGYRLCNQERATINPSEKSVTRKWSLDDVFVVIASGE</sequence>
<comment type="caution">
    <text evidence="2">The sequence shown here is derived from an EMBL/GenBank/DDBJ whole genome shotgun (WGS) entry which is preliminary data.</text>
</comment>
<dbReference type="Proteomes" id="UP000236291">
    <property type="component" value="Unassembled WGS sequence"/>
</dbReference>
<proteinExistence type="predicted"/>
<dbReference type="ExpressionAtlas" id="A0A2K3PS19">
    <property type="expression patterns" value="baseline"/>
</dbReference>
<reference evidence="2 3" key="2">
    <citation type="journal article" date="2017" name="Front. Plant Sci.">
        <title>Gene Classification and Mining of Molecular Markers Useful in Red Clover (Trifolium pratense) Breeding.</title>
        <authorList>
            <person name="Istvanek J."/>
            <person name="Dluhosova J."/>
            <person name="Dluhos P."/>
            <person name="Patkova L."/>
            <person name="Nedelnik J."/>
            <person name="Repkova J."/>
        </authorList>
    </citation>
    <scope>NUCLEOTIDE SEQUENCE [LARGE SCALE GENOMIC DNA]</scope>
    <source>
        <strain evidence="3">cv. Tatra</strain>
        <tissue evidence="2">Young leaves</tissue>
    </source>
</reference>
<dbReference type="PANTHER" id="PTHR31563">
    <property type="entry name" value="ION CHANNEL POLLUX-RELATED"/>
    <property type="match status" value="1"/>
</dbReference>
<feature type="signal peptide" evidence="1">
    <location>
        <begin position="1"/>
        <end position="20"/>
    </location>
</feature>
<keyword evidence="1" id="KW-0732">Signal</keyword>
<feature type="chain" id="PRO_5014368348" evidence="1">
    <location>
        <begin position="21"/>
        <end position="283"/>
    </location>
</feature>
<dbReference type="InterPro" id="IPR044849">
    <property type="entry name" value="CASTOR/POLLUX/SYM8-like"/>
</dbReference>
<evidence type="ECO:0000313" key="3">
    <source>
        <dbReference type="Proteomes" id="UP000236291"/>
    </source>
</evidence>
<gene>
    <name evidence="2" type="ORF">L195_g014824</name>
</gene>
<dbReference type="GO" id="GO:0006811">
    <property type="term" value="P:monoatomic ion transport"/>
    <property type="evidence" value="ECO:0007669"/>
    <property type="project" value="InterPro"/>
</dbReference>
<reference evidence="2 3" key="1">
    <citation type="journal article" date="2014" name="Am. J. Bot.">
        <title>Genome assembly and annotation for red clover (Trifolium pratense; Fabaceae).</title>
        <authorList>
            <person name="Istvanek J."/>
            <person name="Jaros M."/>
            <person name="Krenek A."/>
            <person name="Repkova J."/>
        </authorList>
    </citation>
    <scope>NUCLEOTIDE SEQUENCE [LARGE SCALE GENOMIC DNA]</scope>
    <source>
        <strain evidence="3">cv. Tatra</strain>
        <tissue evidence="2">Young leaves</tissue>
    </source>
</reference>